<keyword evidence="6" id="KW-0413">Isomerase</keyword>
<evidence type="ECO:0000256" key="2">
    <source>
        <dbReference type="SAM" id="Coils"/>
    </source>
</evidence>
<reference evidence="7 8" key="2">
    <citation type="submission" date="2024-07" db="EMBL/GenBank/DDBJ databases">
        <authorList>
            <person name="Akdeniz Z."/>
        </authorList>
    </citation>
    <scope>NUCLEOTIDE SEQUENCE [LARGE SCALE GENOMIC DNA]</scope>
</reference>
<sequence length="423" mass="48948">MLFQLILSDVLKITDDNYAIMLAKNPRMMLKMYAPWCGHCKELAPIYQEVSNTYSSVKLAEVDCTESASVCQKFAVEGYPTIKLLMDGQVHDYNRERKAADITDWLDTMTGPVLPESTSEELAVKFHMKNYFVLFGTDSARSQFDVYLKKYLGKVNLGFVYSDQTRFVAFKEQQQIKMQAKFSQTSVQSFVELQKYDFLPTLQQAHDQTKSGKLMIIVCDEQQKEELKNQMQNILCGDQSAPKYKQLEEMPIAIGNATEKFYELFDPVMPAPYALVVTGNKKTYNYKKVQLESVSEIMSEHKKLLKAQLVQADEFEMREKKLKRKAELEEEARQLEQERLEKLRRIQDQREGETVKTFKLDSKIIYTIVAVVVVFILILICSFSGEKEAEEEESKAVEIIEEPKKNNNKNNQNNNNKKNNNKK</sequence>
<protein>
    <submittedName>
        <fullName evidence="6">Protein disulfide isomerase PDI4</fullName>
    </submittedName>
    <submittedName>
        <fullName evidence="7">Protein_disulfide isomerase PDI4</fullName>
    </submittedName>
</protein>
<feature type="domain" description="Thioredoxin" evidence="5">
    <location>
        <begin position="1"/>
        <end position="111"/>
    </location>
</feature>
<name>A0AA86NY07_9EUKA</name>
<evidence type="ECO:0000313" key="6">
    <source>
        <dbReference type="EMBL" id="CAI9928148.1"/>
    </source>
</evidence>
<dbReference type="EMBL" id="CAXDID020000006">
    <property type="protein sequence ID" value="CAL5975984.1"/>
    <property type="molecule type" value="Genomic_DNA"/>
</dbReference>
<evidence type="ECO:0000256" key="1">
    <source>
        <dbReference type="ARBA" id="ARBA00006347"/>
    </source>
</evidence>
<dbReference type="SUPFAM" id="SSF52833">
    <property type="entry name" value="Thioredoxin-like"/>
    <property type="match status" value="1"/>
</dbReference>
<evidence type="ECO:0000313" key="8">
    <source>
        <dbReference type="Proteomes" id="UP001642409"/>
    </source>
</evidence>
<comment type="caution">
    <text evidence="6">The sequence shown here is derived from an EMBL/GenBank/DDBJ whole genome shotgun (WGS) entry which is preliminary data.</text>
</comment>
<dbReference type="EMBL" id="CATOUU010000386">
    <property type="protein sequence ID" value="CAI9928148.1"/>
    <property type="molecule type" value="Genomic_DNA"/>
</dbReference>
<evidence type="ECO:0000259" key="5">
    <source>
        <dbReference type="PROSITE" id="PS51352"/>
    </source>
</evidence>
<dbReference type="GO" id="GO:0003756">
    <property type="term" value="F:protein disulfide isomerase activity"/>
    <property type="evidence" value="ECO:0007669"/>
    <property type="project" value="TreeGrafter"/>
</dbReference>
<keyword evidence="4" id="KW-0812">Transmembrane</keyword>
<keyword evidence="2" id="KW-0175">Coiled coil</keyword>
<dbReference type="InterPro" id="IPR017937">
    <property type="entry name" value="Thioredoxin_CS"/>
</dbReference>
<organism evidence="6">
    <name type="scientific">Hexamita inflata</name>
    <dbReference type="NCBI Taxonomy" id="28002"/>
    <lineage>
        <taxon>Eukaryota</taxon>
        <taxon>Metamonada</taxon>
        <taxon>Diplomonadida</taxon>
        <taxon>Hexamitidae</taxon>
        <taxon>Hexamitinae</taxon>
        <taxon>Hexamita</taxon>
    </lineage>
</organism>
<dbReference type="GO" id="GO:0005783">
    <property type="term" value="C:endoplasmic reticulum"/>
    <property type="evidence" value="ECO:0007669"/>
    <property type="project" value="TreeGrafter"/>
</dbReference>
<keyword evidence="4" id="KW-1133">Transmembrane helix</keyword>
<dbReference type="Proteomes" id="UP001642409">
    <property type="component" value="Unassembled WGS sequence"/>
</dbReference>
<dbReference type="PANTHER" id="PTHR18929">
    <property type="entry name" value="PROTEIN DISULFIDE ISOMERASE"/>
    <property type="match status" value="1"/>
</dbReference>
<accession>A0AA86NY07</accession>
<feature type="compositionally biased region" description="Low complexity" evidence="3">
    <location>
        <begin position="408"/>
        <end position="423"/>
    </location>
</feature>
<dbReference type="InterPro" id="IPR036249">
    <property type="entry name" value="Thioredoxin-like_sf"/>
</dbReference>
<evidence type="ECO:0000256" key="3">
    <source>
        <dbReference type="SAM" id="MobiDB-lite"/>
    </source>
</evidence>
<dbReference type="PROSITE" id="PS00194">
    <property type="entry name" value="THIOREDOXIN_1"/>
    <property type="match status" value="1"/>
</dbReference>
<evidence type="ECO:0000313" key="7">
    <source>
        <dbReference type="EMBL" id="CAL5975984.1"/>
    </source>
</evidence>
<dbReference type="GO" id="GO:0006457">
    <property type="term" value="P:protein folding"/>
    <property type="evidence" value="ECO:0007669"/>
    <property type="project" value="TreeGrafter"/>
</dbReference>
<dbReference type="GO" id="GO:0034976">
    <property type="term" value="P:response to endoplasmic reticulum stress"/>
    <property type="evidence" value="ECO:0007669"/>
    <property type="project" value="TreeGrafter"/>
</dbReference>
<dbReference type="AlphaFoldDB" id="A0AA86NY07"/>
<comment type="similarity">
    <text evidence="1">Belongs to the protein disulfide isomerase family.</text>
</comment>
<keyword evidence="4" id="KW-0472">Membrane</keyword>
<dbReference type="InterPro" id="IPR013766">
    <property type="entry name" value="Thioredoxin_domain"/>
</dbReference>
<dbReference type="PROSITE" id="PS51352">
    <property type="entry name" value="THIOREDOXIN_2"/>
    <property type="match status" value="1"/>
</dbReference>
<dbReference type="Gene3D" id="3.40.30.10">
    <property type="entry name" value="Glutaredoxin"/>
    <property type="match status" value="1"/>
</dbReference>
<evidence type="ECO:0000256" key="4">
    <source>
        <dbReference type="SAM" id="Phobius"/>
    </source>
</evidence>
<dbReference type="Pfam" id="PF00085">
    <property type="entry name" value="Thioredoxin"/>
    <property type="match status" value="1"/>
</dbReference>
<feature type="transmembrane region" description="Helical" evidence="4">
    <location>
        <begin position="364"/>
        <end position="385"/>
    </location>
</feature>
<feature type="coiled-coil region" evidence="2">
    <location>
        <begin position="312"/>
        <end position="346"/>
    </location>
</feature>
<keyword evidence="8" id="KW-1185">Reference proteome</keyword>
<gene>
    <name evidence="6" type="ORF">HINF_LOCUS15793</name>
    <name evidence="7" type="ORF">HINF_LOCUS3605</name>
</gene>
<feature type="compositionally biased region" description="Basic and acidic residues" evidence="3">
    <location>
        <begin position="394"/>
        <end position="405"/>
    </location>
</feature>
<proteinExistence type="inferred from homology"/>
<dbReference type="PANTHER" id="PTHR18929:SF240">
    <property type="entry name" value="PROTEIN DISULFIDE-ISOMERASE"/>
    <property type="match status" value="1"/>
</dbReference>
<feature type="region of interest" description="Disordered" evidence="3">
    <location>
        <begin position="386"/>
        <end position="423"/>
    </location>
</feature>
<dbReference type="CDD" id="cd02961">
    <property type="entry name" value="PDI_a_family"/>
    <property type="match status" value="1"/>
</dbReference>
<reference evidence="6" key="1">
    <citation type="submission" date="2023-06" db="EMBL/GenBank/DDBJ databases">
        <authorList>
            <person name="Kurt Z."/>
        </authorList>
    </citation>
    <scope>NUCLEOTIDE SEQUENCE</scope>
</reference>